<dbReference type="EMBL" id="JALLPB020000913">
    <property type="protein sequence ID" value="KAL3806012.1"/>
    <property type="molecule type" value="Genomic_DNA"/>
</dbReference>
<evidence type="ECO:0000313" key="2">
    <source>
        <dbReference type="Proteomes" id="UP001530377"/>
    </source>
</evidence>
<sequence length="118" mass="12969">MAIKRFQDPTRSILRQFTTSLYEVVGLSVNGNKILIANDHAREIAVLTINEDDDDGSFPSSIVINGYGKILPSHELDGGFHGGMVMSQSLYSIIANEDTQIAWIFNIGVCADHEKLDS</sequence>
<evidence type="ECO:0000313" key="1">
    <source>
        <dbReference type="EMBL" id="KAL3806012.1"/>
    </source>
</evidence>
<proteinExistence type="predicted"/>
<protein>
    <submittedName>
        <fullName evidence="1">Uncharacterized protein</fullName>
    </submittedName>
</protein>
<keyword evidence="2" id="KW-1185">Reference proteome</keyword>
<accession>A0ABD3R195</accession>
<comment type="caution">
    <text evidence="1">The sequence shown here is derived from an EMBL/GenBank/DDBJ whole genome shotgun (WGS) entry which is preliminary data.</text>
</comment>
<dbReference type="AlphaFoldDB" id="A0ABD3R195"/>
<name>A0ABD3R195_9STRA</name>
<organism evidence="1 2">
    <name type="scientific">Cyclostephanos tholiformis</name>
    <dbReference type="NCBI Taxonomy" id="382380"/>
    <lineage>
        <taxon>Eukaryota</taxon>
        <taxon>Sar</taxon>
        <taxon>Stramenopiles</taxon>
        <taxon>Ochrophyta</taxon>
        <taxon>Bacillariophyta</taxon>
        <taxon>Coscinodiscophyceae</taxon>
        <taxon>Thalassiosirophycidae</taxon>
        <taxon>Stephanodiscales</taxon>
        <taxon>Stephanodiscaceae</taxon>
        <taxon>Cyclostephanos</taxon>
    </lineage>
</organism>
<dbReference type="Proteomes" id="UP001530377">
    <property type="component" value="Unassembled WGS sequence"/>
</dbReference>
<gene>
    <name evidence="1" type="ORF">ACHAXA_003471</name>
</gene>
<reference evidence="1 2" key="1">
    <citation type="submission" date="2024-10" db="EMBL/GenBank/DDBJ databases">
        <title>Updated reference genomes for cyclostephanoid diatoms.</title>
        <authorList>
            <person name="Roberts W.R."/>
            <person name="Alverson A.J."/>
        </authorList>
    </citation>
    <scope>NUCLEOTIDE SEQUENCE [LARGE SCALE GENOMIC DNA]</scope>
    <source>
        <strain evidence="1 2">AJA228-03</strain>
    </source>
</reference>